<dbReference type="Pfam" id="PF14244">
    <property type="entry name" value="Retrotran_gag_3"/>
    <property type="match status" value="1"/>
</dbReference>
<feature type="compositionally biased region" description="Polar residues" evidence="1">
    <location>
        <begin position="347"/>
        <end position="371"/>
    </location>
</feature>
<feature type="region of interest" description="Disordered" evidence="1">
    <location>
        <begin position="1"/>
        <end position="29"/>
    </location>
</feature>
<accession>A0AAV2E8I5</accession>
<dbReference type="EMBL" id="OZ034817">
    <property type="protein sequence ID" value="CAL1382200.1"/>
    <property type="molecule type" value="Genomic_DNA"/>
</dbReference>
<evidence type="ECO:0000313" key="3">
    <source>
        <dbReference type="EMBL" id="CAL1382200.1"/>
    </source>
</evidence>
<dbReference type="AlphaFoldDB" id="A0AAV2E8I5"/>
<sequence length="388" mass="43260">MAATQDEATGETTRVITGAQNPVTQQQRQAVDPYYVNPNENLSQGIISIKLNGTNYHVWSRSMRIALKTKKKLGFVNGTLPMPEPTDPDYEIWDQSNTNVMGWILSSLIDPIAEAVMDNETTQDLWKDLQERYGEADSVRLAHVKGLIASCKQEKSTVTEYYNRLGVFWTEYMSFKSIPPCECGDAPHTMNCVTYAAVKESHEQDHTIDFIMGLSDAFEMTKNQLLMMDPAPSLKVAYKYALKLERKMTKQPPKEAVGVDSVALAAANQGRNRDQKAEYPRGGRQNTYQGNYPNNQQRGTNETSGGGQQNLFCNYCKRTNHVIAGCWRLKRKRGELAGPNFAGAATSGGSHDQGINSFSAANEQDNRSQNTTTLQLTAEDCSRLMMLL</sequence>
<protein>
    <recommendedName>
        <fullName evidence="2">Retrotransposon Copia-like N-terminal domain-containing protein</fullName>
    </recommendedName>
</protein>
<dbReference type="InterPro" id="IPR029472">
    <property type="entry name" value="Copia-like_N"/>
</dbReference>
<evidence type="ECO:0000259" key="2">
    <source>
        <dbReference type="Pfam" id="PF14244"/>
    </source>
</evidence>
<reference evidence="3 4" key="1">
    <citation type="submission" date="2024-04" db="EMBL/GenBank/DDBJ databases">
        <authorList>
            <person name="Fracassetti M."/>
        </authorList>
    </citation>
    <scope>NUCLEOTIDE SEQUENCE [LARGE SCALE GENOMIC DNA]</scope>
</reference>
<feature type="compositionally biased region" description="Polar residues" evidence="1">
    <location>
        <begin position="284"/>
        <end position="303"/>
    </location>
</feature>
<organism evidence="3 4">
    <name type="scientific">Linum trigynum</name>
    <dbReference type="NCBI Taxonomy" id="586398"/>
    <lineage>
        <taxon>Eukaryota</taxon>
        <taxon>Viridiplantae</taxon>
        <taxon>Streptophyta</taxon>
        <taxon>Embryophyta</taxon>
        <taxon>Tracheophyta</taxon>
        <taxon>Spermatophyta</taxon>
        <taxon>Magnoliopsida</taxon>
        <taxon>eudicotyledons</taxon>
        <taxon>Gunneridae</taxon>
        <taxon>Pentapetalae</taxon>
        <taxon>rosids</taxon>
        <taxon>fabids</taxon>
        <taxon>Malpighiales</taxon>
        <taxon>Linaceae</taxon>
        <taxon>Linum</taxon>
    </lineage>
</organism>
<name>A0AAV2E8I5_9ROSI</name>
<evidence type="ECO:0000256" key="1">
    <source>
        <dbReference type="SAM" id="MobiDB-lite"/>
    </source>
</evidence>
<feature type="region of interest" description="Disordered" evidence="1">
    <location>
        <begin position="344"/>
        <end position="371"/>
    </location>
</feature>
<dbReference type="PANTHER" id="PTHR37610">
    <property type="entry name" value="CCHC-TYPE DOMAIN-CONTAINING PROTEIN"/>
    <property type="match status" value="1"/>
</dbReference>
<evidence type="ECO:0000313" key="4">
    <source>
        <dbReference type="Proteomes" id="UP001497516"/>
    </source>
</evidence>
<feature type="region of interest" description="Disordered" evidence="1">
    <location>
        <begin position="266"/>
        <end position="305"/>
    </location>
</feature>
<keyword evidence="4" id="KW-1185">Reference proteome</keyword>
<feature type="domain" description="Retrotransposon Copia-like N-terminal" evidence="2">
    <location>
        <begin position="38"/>
        <end position="83"/>
    </location>
</feature>
<dbReference type="PANTHER" id="PTHR37610:SF97">
    <property type="entry name" value="RETROTRANSPOSON GAG DOMAIN-CONTAINING PROTEIN"/>
    <property type="match status" value="1"/>
</dbReference>
<feature type="compositionally biased region" description="Basic and acidic residues" evidence="1">
    <location>
        <begin position="271"/>
        <end position="281"/>
    </location>
</feature>
<gene>
    <name evidence="3" type="ORF">LTRI10_LOCUS23539</name>
</gene>
<dbReference type="Proteomes" id="UP001497516">
    <property type="component" value="Chromosome 4"/>
</dbReference>
<proteinExistence type="predicted"/>